<evidence type="ECO:0000313" key="3">
    <source>
        <dbReference type="EMBL" id="QMT02946.1"/>
    </source>
</evidence>
<dbReference type="InterPro" id="IPR011335">
    <property type="entry name" value="Restrct_endonuc-II-like"/>
</dbReference>
<dbReference type="EMBL" id="CP059491">
    <property type="protein sequence ID" value="QMT02946.1"/>
    <property type="molecule type" value="Genomic_DNA"/>
</dbReference>
<reference evidence="4" key="1">
    <citation type="submission" date="2020-07" db="EMBL/GenBank/DDBJ databases">
        <title>novel species isolated from the respiratory tract of Marmot.</title>
        <authorList>
            <person name="Zhang G."/>
        </authorList>
    </citation>
    <scope>NUCLEOTIDE SEQUENCE [LARGE SCALE GENOMIC DNA]</scope>
    <source>
        <strain evidence="4">686</strain>
    </source>
</reference>
<dbReference type="KEGG" id="gji:H1R19_07440"/>
<dbReference type="SUPFAM" id="SSF52980">
    <property type="entry name" value="Restriction endonuclease-like"/>
    <property type="match status" value="1"/>
</dbReference>
<protein>
    <submittedName>
        <fullName evidence="3">DUF559 domain-containing protein</fullName>
    </submittedName>
</protein>
<accession>A0A7D7QRU7</accession>
<dbReference type="InterPro" id="IPR007569">
    <property type="entry name" value="DUF559"/>
</dbReference>
<evidence type="ECO:0000259" key="1">
    <source>
        <dbReference type="Pfam" id="PF04480"/>
    </source>
</evidence>
<sequence length="291" mass="31426">MHLPPELRRTALEHDGVLTAADARAAGLDRAAVQRRLAAGVWRRRGRGLYTVADHPVTQRTKVRLAVLAVGPRAVLSGTAAAWWQGLADAPSSTITVTAPPGRHASPVDGVRVRYRDLDDAEVIVRSGLPVTCLPLAVLEAALEDSITIVDNALLRRRVSLKQLTTAVDRRTGTTDAHALTRIIEALGTGARSAAERVAVALLEDADIDGWSANHPAAGYFIDVAFPARQLAVEIDGFAHHRDATTFQNDRKRRNDLIASGWTVLNFTWADLTERGDDVVARIRQALSDAA</sequence>
<dbReference type="Pfam" id="PF04480">
    <property type="entry name" value="DUF559"/>
    <property type="match status" value="1"/>
</dbReference>
<dbReference type="Gene3D" id="3.40.960.10">
    <property type="entry name" value="VSR Endonuclease"/>
    <property type="match status" value="1"/>
</dbReference>
<dbReference type="InterPro" id="IPR025159">
    <property type="entry name" value="AbiEi_N"/>
</dbReference>
<dbReference type="Pfam" id="PF13338">
    <property type="entry name" value="AbiEi_4"/>
    <property type="match status" value="1"/>
</dbReference>
<organism evidence="3 4">
    <name type="scientific">Gordonia jinghuaiqii</name>
    <dbReference type="NCBI Taxonomy" id="2758710"/>
    <lineage>
        <taxon>Bacteria</taxon>
        <taxon>Bacillati</taxon>
        <taxon>Actinomycetota</taxon>
        <taxon>Actinomycetes</taxon>
        <taxon>Mycobacteriales</taxon>
        <taxon>Gordoniaceae</taxon>
        <taxon>Gordonia</taxon>
    </lineage>
</organism>
<feature type="domain" description="AbiEi antitoxin N-terminal" evidence="2">
    <location>
        <begin position="7"/>
        <end position="52"/>
    </location>
</feature>
<evidence type="ECO:0000259" key="2">
    <source>
        <dbReference type="Pfam" id="PF13338"/>
    </source>
</evidence>
<dbReference type="Proteomes" id="UP000515663">
    <property type="component" value="Chromosome"/>
</dbReference>
<evidence type="ECO:0000313" key="4">
    <source>
        <dbReference type="Proteomes" id="UP000515663"/>
    </source>
</evidence>
<feature type="domain" description="DUF559" evidence="1">
    <location>
        <begin position="213"/>
        <end position="287"/>
    </location>
</feature>
<dbReference type="AlphaFoldDB" id="A0A7D7QRU7"/>
<proteinExistence type="predicted"/>
<keyword evidence="4" id="KW-1185">Reference proteome</keyword>
<dbReference type="RefSeq" id="WP_188329903.1">
    <property type="nucleotide sequence ID" value="NZ_CP059491.1"/>
</dbReference>
<name>A0A7D7QRU7_9ACTN</name>
<gene>
    <name evidence="3" type="ORF">H1R19_07440</name>
</gene>